<gene>
    <name evidence="3" type="ORF">HB778_22985</name>
</gene>
<dbReference type="GO" id="GO:0006355">
    <property type="term" value="P:regulation of DNA-templated transcription"/>
    <property type="evidence" value="ECO:0007669"/>
    <property type="project" value="InterPro"/>
</dbReference>
<dbReference type="GO" id="GO:0044010">
    <property type="term" value="P:single-species biofilm formation"/>
    <property type="evidence" value="ECO:0007669"/>
    <property type="project" value="InterPro"/>
</dbReference>
<keyword evidence="2" id="KW-1277">Toxin-antitoxin system</keyword>
<evidence type="ECO:0000313" key="3">
    <source>
        <dbReference type="EMBL" id="QND59128.1"/>
    </source>
</evidence>
<dbReference type="Pfam" id="PF04221">
    <property type="entry name" value="RelB"/>
    <property type="match status" value="1"/>
</dbReference>
<dbReference type="InterPro" id="IPR007337">
    <property type="entry name" value="RelB/DinJ"/>
</dbReference>
<organism evidence="3 4">
    <name type="scientific">Mesorhizobium huakuii</name>
    <dbReference type="NCBI Taxonomy" id="28104"/>
    <lineage>
        <taxon>Bacteria</taxon>
        <taxon>Pseudomonadati</taxon>
        <taxon>Pseudomonadota</taxon>
        <taxon>Alphaproteobacteria</taxon>
        <taxon>Hyphomicrobiales</taxon>
        <taxon>Phyllobacteriaceae</taxon>
        <taxon>Mesorhizobium</taxon>
    </lineage>
</organism>
<name>A0A7G6SX96_9HYPH</name>
<dbReference type="GO" id="GO:0006351">
    <property type="term" value="P:DNA-templated transcription"/>
    <property type="evidence" value="ECO:0007669"/>
    <property type="project" value="TreeGrafter"/>
</dbReference>
<dbReference type="EMBL" id="CP050296">
    <property type="protein sequence ID" value="QND59128.1"/>
    <property type="molecule type" value="Genomic_DNA"/>
</dbReference>
<dbReference type="PANTHER" id="PTHR38781:SF1">
    <property type="entry name" value="ANTITOXIN DINJ-RELATED"/>
    <property type="match status" value="1"/>
</dbReference>
<protein>
    <submittedName>
        <fullName evidence="3">Type II toxin-antitoxin system RelB/DinJ family antitoxin</fullName>
    </submittedName>
</protein>
<proteinExistence type="inferred from homology"/>
<dbReference type="RefSeq" id="WP_183457209.1">
    <property type="nucleotide sequence ID" value="NZ_CP050296.1"/>
</dbReference>
<dbReference type="AlphaFoldDB" id="A0A7G6SX96"/>
<dbReference type="GO" id="GO:0000987">
    <property type="term" value="F:cis-regulatory region sequence-specific DNA binding"/>
    <property type="evidence" value="ECO:0007669"/>
    <property type="project" value="InterPro"/>
</dbReference>
<dbReference type="InterPro" id="IPR026262">
    <property type="entry name" value="DinJ"/>
</dbReference>
<accession>A0A7G6SX96</accession>
<dbReference type="GO" id="GO:0015643">
    <property type="term" value="F:toxic substance binding"/>
    <property type="evidence" value="ECO:0007669"/>
    <property type="project" value="InterPro"/>
</dbReference>
<dbReference type="PIRSF" id="PIRSF003108">
    <property type="entry name" value="DinJ"/>
    <property type="match status" value="1"/>
</dbReference>
<evidence type="ECO:0000313" key="4">
    <source>
        <dbReference type="Proteomes" id="UP000515465"/>
    </source>
</evidence>
<evidence type="ECO:0000256" key="2">
    <source>
        <dbReference type="ARBA" id="ARBA00022649"/>
    </source>
</evidence>
<evidence type="ECO:0000256" key="1">
    <source>
        <dbReference type="ARBA" id="ARBA00010562"/>
    </source>
</evidence>
<reference evidence="4" key="1">
    <citation type="journal article" date="2020" name="Mol. Plant Microbe">
        <title>Rhizobial microsymbionts of the narrowly endemic Oxytropis species growing in Kamchatka are characterized by significant genetic diversity and possess a set of genes that are associated with T3SS and T6SS secretion systems and can affect the development of symbiosis.</title>
        <authorList>
            <person name="Safronova V."/>
            <person name="Guro P."/>
            <person name="Sazanova A."/>
            <person name="Kuznetsova I."/>
            <person name="Belimov A."/>
            <person name="Yakubov V."/>
            <person name="Chirak E."/>
            <person name="Afonin A."/>
            <person name="Gogolev Y."/>
            <person name="Andronov E."/>
            <person name="Tikhonovich I."/>
        </authorList>
    </citation>
    <scope>NUCLEOTIDE SEQUENCE [LARGE SCALE GENOMIC DNA]</scope>
    <source>
        <strain evidence="4">583</strain>
    </source>
</reference>
<dbReference type="Proteomes" id="UP000515465">
    <property type="component" value="Chromosome"/>
</dbReference>
<dbReference type="NCBIfam" id="TIGR02384">
    <property type="entry name" value="RelB_DinJ"/>
    <property type="match status" value="1"/>
</dbReference>
<dbReference type="InterPro" id="IPR013321">
    <property type="entry name" value="Arc_rbn_hlx_hlx"/>
</dbReference>
<dbReference type="Gene3D" id="1.10.1220.10">
    <property type="entry name" value="Met repressor-like"/>
    <property type="match status" value="1"/>
</dbReference>
<comment type="similarity">
    <text evidence="1">Belongs to the RelB/DinJ antitoxin family.</text>
</comment>
<sequence>MATDSVVRARIDTATKDQATEALAAMGLSVSDAIRLLLVRVAADKEFPFPVKVPNATTRKAMAELEKGKGKRFASADELFKDLGL</sequence>
<dbReference type="PANTHER" id="PTHR38781">
    <property type="entry name" value="ANTITOXIN DINJ-RELATED"/>
    <property type="match status" value="1"/>
</dbReference>